<keyword evidence="2" id="KW-1185">Reference proteome</keyword>
<proteinExistence type="predicted"/>
<evidence type="ECO:0000313" key="1">
    <source>
        <dbReference type="EMBL" id="KAL3395603.1"/>
    </source>
</evidence>
<dbReference type="EMBL" id="JBJJXI010000080">
    <property type="protein sequence ID" value="KAL3395603.1"/>
    <property type="molecule type" value="Genomic_DNA"/>
</dbReference>
<dbReference type="AlphaFoldDB" id="A0ABD2WR52"/>
<name>A0ABD2WR52_9HYME</name>
<dbReference type="Proteomes" id="UP001627154">
    <property type="component" value="Unassembled WGS sequence"/>
</dbReference>
<gene>
    <name evidence="1" type="ORF">TKK_010414</name>
</gene>
<sequence length="175" mass="20053">MSSFKIFSARQYYIPRASRRLASRHKNSRIYWQCNILSHTAGIATATTTTTCPCIRDSNVHSCCTRKVAARARRPLPMDFCSTVAQRCGPDWLARLSPLRYRKMRSKPRNQEIGRLLPYTRTTTTPLLRQKEGRPSSSLSTVIVASLVISPSLFHISTRTHTTHTHVYVRFIQFL</sequence>
<comment type="caution">
    <text evidence="1">The sequence shown here is derived from an EMBL/GenBank/DDBJ whole genome shotgun (WGS) entry which is preliminary data.</text>
</comment>
<evidence type="ECO:0000313" key="2">
    <source>
        <dbReference type="Proteomes" id="UP001627154"/>
    </source>
</evidence>
<protein>
    <submittedName>
        <fullName evidence="1">Uncharacterized protein</fullName>
    </submittedName>
</protein>
<organism evidence="1 2">
    <name type="scientific">Trichogramma kaykai</name>
    <dbReference type="NCBI Taxonomy" id="54128"/>
    <lineage>
        <taxon>Eukaryota</taxon>
        <taxon>Metazoa</taxon>
        <taxon>Ecdysozoa</taxon>
        <taxon>Arthropoda</taxon>
        <taxon>Hexapoda</taxon>
        <taxon>Insecta</taxon>
        <taxon>Pterygota</taxon>
        <taxon>Neoptera</taxon>
        <taxon>Endopterygota</taxon>
        <taxon>Hymenoptera</taxon>
        <taxon>Apocrita</taxon>
        <taxon>Proctotrupomorpha</taxon>
        <taxon>Chalcidoidea</taxon>
        <taxon>Trichogrammatidae</taxon>
        <taxon>Trichogramma</taxon>
    </lineage>
</organism>
<accession>A0ABD2WR52</accession>
<reference evidence="1 2" key="1">
    <citation type="journal article" date="2024" name="bioRxiv">
        <title>A reference genome for Trichogramma kaykai: A tiny desert-dwelling parasitoid wasp with competing sex-ratio distorters.</title>
        <authorList>
            <person name="Culotta J."/>
            <person name="Lindsey A.R."/>
        </authorList>
    </citation>
    <scope>NUCLEOTIDE SEQUENCE [LARGE SCALE GENOMIC DNA]</scope>
    <source>
        <strain evidence="1 2">KSX58</strain>
    </source>
</reference>